<dbReference type="Pfam" id="PF13589">
    <property type="entry name" value="HATPase_c_3"/>
    <property type="match status" value="1"/>
</dbReference>
<sequence length="500" mass="55778">MTEEDRKQKVLRPSAARLLESMRDIGYSFESAMADIIDNSISAHASRIEIANDVHPESGPYLAVLDDGQGMSPEELTQAMQHGSRSPREVREANDLGRFGLGMKTASFSQCRQLTVVSRKDGELTARCWDLDLVVEKDEWILRLLDEEEIGQLPHVDRIGPYGTLVLWQKLDRLDALSEHQDEVYAAFNQMFSGARPHLAITFHRFIAPPPGDPPRKVSMLINGAEIEAVDPFAQLSAPNSDAHEIESLRTGSGDIVVQGFTLPHHQRLTNAQQVAMELGSSLIETQGLYVYRARRLISWGSWLGMARRAELTKLLRVRVDVPTSLDSEWGIDVRKSRMRIPSAARARLRPLVERMTESARRPYTYRGARQAAAPGVPLWERIKDRGTIRYQIRREHPIVEALQRAAGTRSNVDAVLLAIEATLPLESLFSDVAESPKAIRQQEIEAEELQRLLAAFVEAMVPGKDTLPVTIAEAILATPVFSTQPSARALLAGLRRIEG</sequence>
<dbReference type="EMBL" id="FOVF01000007">
    <property type="protein sequence ID" value="SFN19954.1"/>
    <property type="molecule type" value="Genomic_DNA"/>
</dbReference>
<reference evidence="1 2" key="1">
    <citation type="submission" date="2016-10" db="EMBL/GenBank/DDBJ databases">
        <authorList>
            <person name="de Groot N.N."/>
        </authorList>
    </citation>
    <scope>NUCLEOTIDE SEQUENCE [LARGE SCALE GENOMIC DNA]</scope>
    <source>
        <strain evidence="1 2">CGMCC 1.7659</strain>
    </source>
</reference>
<accession>A0A1I4X1U8</accession>
<proteinExistence type="predicted"/>
<protein>
    <submittedName>
        <fullName evidence="1">Histidine kinase-, DNA gyrase B-, and HSP90-like ATPase</fullName>
    </submittedName>
</protein>
<evidence type="ECO:0000313" key="1">
    <source>
        <dbReference type="EMBL" id="SFN19954.1"/>
    </source>
</evidence>
<dbReference type="OrthoDB" id="9813438at2"/>
<dbReference type="RefSeq" id="WP_092406518.1">
    <property type="nucleotide sequence ID" value="NZ_FOVF01000007.1"/>
</dbReference>
<dbReference type="SUPFAM" id="SSF55874">
    <property type="entry name" value="ATPase domain of HSP90 chaperone/DNA topoisomerase II/histidine kinase"/>
    <property type="match status" value="1"/>
</dbReference>
<dbReference type="Proteomes" id="UP000198575">
    <property type="component" value="Unassembled WGS sequence"/>
</dbReference>
<gene>
    <name evidence="1" type="ORF">SAMN05216289_10772</name>
</gene>
<dbReference type="InterPro" id="IPR036890">
    <property type="entry name" value="HATPase_C_sf"/>
</dbReference>
<keyword evidence="1" id="KW-0418">Kinase</keyword>
<dbReference type="Gene3D" id="3.30.565.10">
    <property type="entry name" value="Histidine kinase-like ATPase, C-terminal domain"/>
    <property type="match status" value="1"/>
</dbReference>
<keyword evidence="1" id="KW-0808">Transferase</keyword>
<evidence type="ECO:0000313" key="2">
    <source>
        <dbReference type="Proteomes" id="UP000198575"/>
    </source>
</evidence>
<name>A0A1I4X1U8_9GAMM</name>
<dbReference type="GO" id="GO:0016301">
    <property type="term" value="F:kinase activity"/>
    <property type="evidence" value="ECO:0007669"/>
    <property type="project" value="UniProtKB-KW"/>
</dbReference>
<organism evidence="1 2">
    <name type="scientific">Dokdonella immobilis</name>
    <dbReference type="NCBI Taxonomy" id="578942"/>
    <lineage>
        <taxon>Bacteria</taxon>
        <taxon>Pseudomonadati</taxon>
        <taxon>Pseudomonadota</taxon>
        <taxon>Gammaproteobacteria</taxon>
        <taxon>Lysobacterales</taxon>
        <taxon>Rhodanobacteraceae</taxon>
        <taxon>Dokdonella</taxon>
    </lineage>
</organism>
<dbReference type="AlphaFoldDB" id="A0A1I4X1U8"/>
<keyword evidence="2" id="KW-1185">Reference proteome</keyword>
<dbReference type="STRING" id="578942.SAMN05216289_10772"/>